<feature type="transmembrane region" description="Helical" evidence="8">
    <location>
        <begin position="65"/>
        <end position="82"/>
    </location>
</feature>
<dbReference type="AlphaFoldDB" id="A0A0F5VEU8"/>
<keyword evidence="5 8" id="KW-0812">Transmembrane</keyword>
<evidence type="ECO:0000256" key="8">
    <source>
        <dbReference type="HAMAP-Rule" id="MF_01085"/>
    </source>
</evidence>
<dbReference type="PANTHER" id="PTHR39342">
    <property type="entry name" value="UPF0283 MEMBRANE PROTEIN YCJF"/>
    <property type="match status" value="1"/>
</dbReference>
<dbReference type="Pfam" id="PF05128">
    <property type="entry name" value="DUF697"/>
    <property type="match status" value="1"/>
</dbReference>
<feature type="transmembrane region" description="Helical" evidence="8">
    <location>
        <begin position="209"/>
        <end position="228"/>
    </location>
</feature>
<feature type="transmembrane region" description="Helical" evidence="8">
    <location>
        <begin position="94"/>
        <end position="115"/>
    </location>
</feature>
<evidence type="ECO:0000256" key="6">
    <source>
        <dbReference type="ARBA" id="ARBA00022989"/>
    </source>
</evidence>
<dbReference type="InterPro" id="IPR021147">
    <property type="entry name" value="DUF697"/>
</dbReference>
<name>A0A0F5VEU8_9GAMM</name>
<dbReference type="PATRIC" id="fig|265726.11.peg.3077"/>
<dbReference type="NCBIfam" id="TIGR01620">
    <property type="entry name" value="hyp_HI0043"/>
    <property type="match status" value="1"/>
</dbReference>
<sequence>MTKPYQSKIVFDEKETEPSGPDLKSRLEFADQESFLPAAPEEESDSQAEAQLEQTLGKSSSRRRWLKTLVLGGIGLTVWQSVDYLVTAYQSGDWLSLGWSVLVASVAATGIGVIGREWLRLRRLKDRQTEREQAELLLAAEGIGQGKAFCIRLAKQGGISAENPGYSRWQASLAATHNDAEVLAMYDQLVLSQQDKQAKKLVVKYAREAALMVAVSPLALADVLLVAWRNFRLIDQIAAVYGIELGYWSRIQLFKLVLKNMAIAGASELITDSSMDILSVHLAGRLSARAAQGLGVGLLTGRLGLKAINLMRPLPWQPDQAPALSDIRRDLLSRLGGDKAEKPAD</sequence>
<keyword evidence="3 8" id="KW-1003">Cell membrane</keyword>
<accession>A0A0F5VEU8</accession>
<feature type="region of interest" description="Disordered" evidence="9">
    <location>
        <begin position="1"/>
        <end position="24"/>
    </location>
</feature>
<evidence type="ECO:0000256" key="1">
    <source>
        <dbReference type="ARBA" id="ARBA00004429"/>
    </source>
</evidence>
<protein>
    <recommendedName>
        <fullName evidence="8">UPF0283 membrane protein KY46_05890</fullName>
    </recommendedName>
</protein>
<dbReference type="RefSeq" id="WP_046219708.1">
    <property type="nucleotide sequence ID" value="NZ_JWYV01000003.1"/>
</dbReference>
<organism evidence="10 11">
    <name type="scientific">Photobacterium halotolerans</name>
    <dbReference type="NCBI Taxonomy" id="265726"/>
    <lineage>
        <taxon>Bacteria</taxon>
        <taxon>Pseudomonadati</taxon>
        <taxon>Pseudomonadota</taxon>
        <taxon>Gammaproteobacteria</taxon>
        <taxon>Vibrionales</taxon>
        <taxon>Vibrionaceae</taxon>
        <taxon>Photobacterium</taxon>
    </lineage>
</organism>
<dbReference type="HAMAP" id="MF_01085">
    <property type="entry name" value="UPF0283"/>
    <property type="match status" value="1"/>
</dbReference>
<comment type="similarity">
    <text evidence="2 8">Belongs to the UPF0283 family.</text>
</comment>
<reference evidence="10 11" key="1">
    <citation type="submission" date="2014-12" db="EMBL/GenBank/DDBJ databases">
        <title>Mercury Reductase activity and rhizosphere competence traits in the genome of root associated Photobacterium halotolerans MELD1.</title>
        <authorList>
            <person name="Mathew D.C."/>
            <person name="Huang C.-C."/>
        </authorList>
    </citation>
    <scope>NUCLEOTIDE SEQUENCE [LARGE SCALE GENOMIC DNA]</scope>
    <source>
        <strain evidence="10 11">MELD1</strain>
    </source>
</reference>
<gene>
    <name evidence="10" type="ORF">KY46_05890</name>
</gene>
<evidence type="ECO:0000256" key="2">
    <source>
        <dbReference type="ARBA" id="ARBA00008255"/>
    </source>
</evidence>
<dbReference type="EMBL" id="JWYV01000003">
    <property type="protein sequence ID" value="KKD00639.1"/>
    <property type="molecule type" value="Genomic_DNA"/>
</dbReference>
<dbReference type="PANTHER" id="PTHR39342:SF1">
    <property type="entry name" value="UPF0283 MEMBRANE PROTEIN YCJF"/>
    <property type="match status" value="1"/>
</dbReference>
<dbReference type="Proteomes" id="UP000033633">
    <property type="component" value="Unassembled WGS sequence"/>
</dbReference>
<keyword evidence="6 8" id="KW-1133">Transmembrane helix</keyword>
<dbReference type="InterPro" id="IPR006507">
    <property type="entry name" value="UPF0283"/>
</dbReference>
<evidence type="ECO:0000256" key="7">
    <source>
        <dbReference type="ARBA" id="ARBA00023136"/>
    </source>
</evidence>
<evidence type="ECO:0000256" key="5">
    <source>
        <dbReference type="ARBA" id="ARBA00022692"/>
    </source>
</evidence>
<keyword evidence="7 8" id="KW-0472">Membrane</keyword>
<dbReference type="GO" id="GO:0005886">
    <property type="term" value="C:plasma membrane"/>
    <property type="evidence" value="ECO:0007669"/>
    <property type="project" value="UniProtKB-SubCell"/>
</dbReference>
<keyword evidence="11" id="KW-1185">Reference proteome</keyword>
<evidence type="ECO:0000256" key="3">
    <source>
        <dbReference type="ARBA" id="ARBA00022475"/>
    </source>
</evidence>
<comment type="subcellular location">
    <subcellularLocation>
        <location evidence="1">Cell inner membrane</location>
        <topology evidence="1">Multi-pass membrane protein</topology>
    </subcellularLocation>
    <subcellularLocation>
        <location evidence="8">Cell membrane</location>
        <topology evidence="8">Multi-pass membrane protein</topology>
    </subcellularLocation>
</comment>
<keyword evidence="4" id="KW-0997">Cell inner membrane</keyword>
<dbReference type="STRING" id="265726.KY46_05890"/>
<proteinExistence type="inferred from homology"/>
<comment type="caution">
    <text evidence="10">The sequence shown here is derived from an EMBL/GenBank/DDBJ whole genome shotgun (WGS) entry which is preliminary data.</text>
</comment>
<feature type="compositionally biased region" description="Basic and acidic residues" evidence="9">
    <location>
        <begin position="10"/>
        <end position="24"/>
    </location>
</feature>
<evidence type="ECO:0000256" key="9">
    <source>
        <dbReference type="SAM" id="MobiDB-lite"/>
    </source>
</evidence>
<dbReference type="OrthoDB" id="958025at2"/>
<evidence type="ECO:0000256" key="4">
    <source>
        <dbReference type="ARBA" id="ARBA00022519"/>
    </source>
</evidence>
<evidence type="ECO:0000313" key="10">
    <source>
        <dbReference type="EMBL" id="KKD00639.1"/>
    </source>
</evidence>
<evidence type="ECO:0000313" key="11">
    <source>
        <dbReference type="Proteomes" id="UP000033633"/>
    </source>
</evidence>